<dbReference type="KEGG" id="kqi:F1D05_30860"/>
<evidence type="ECO:0000256" key="2">
    <source>
        <dbReference type="ARBA" id="ARBA00022679"/>
    </source>
</evidence>
<dbReference type="InterPro" id="IPR050559">
    <property type="entry name" value="P-Pant_transferase_sf"/>
</dbReference>
<keyword evidence="5" id="KW-1185">Reference proteome</keyword>
<protein>
    <submittedName>
        <fullName evidence="4">4'-phosphopantetheinyl transferase superfamily protein</fullName>
    </submittedName>
</protein>
<comment type="similarity">
    <text evidence="1">Belongs to the P-Pant transferase superfamily. Gsp/Sfp/HetI/AcpT family.</text>
</comment>
<evidence type="ECO:0000313" key="5">
    <source>
        <dbReference type="Proteomes" id="UP000515563"/>
    </source>
</evidence>
<evidence type="ECO:0000313" key="4">
    <source>
        <dbReference type="EMBL" id="QNE21518.1"/>
    </source>
</evidence>
<dbReference type="PANTHER" id="PTHR12215">
    <property type="entry name" value="PHOSPHOPANTETHEINE TRANSFERASE"/>
    <property type="match status" value="1"/>
</dbReference>
<keyword evidence="2 4" id="KW-0808">Transferase</keyword>
<reference evidence="4 5" key="2">
    <citation type="journal article" date="2020" name="Microbiol. Resour. Announc.">
        <title>Antarctic desert soil bacteria exhibit high novel natural product potential, evaluated through long-read genome sequencing and comparative genomics.</title>
        <authorList>
            <person name="Benaud N."/>
            <person name="Edwards R.J."/>
            <person name="Amos T.G."/>
            <person name="D'Agostino P.M."/>
            <person name="Gutierrez-Chavez C."/>
            <person name="Montgomery K."/>
            <person name="Nicetic I."/>
            <person name="Ferrari B.C."/>
        </authorList>
    </citation>
    <scope>NUCLEOTIDE SEQUENCE [LARGE SCALE GENOMIC DNA]</scope>
    <source>
        <strain evidence="4 5">SPB151</strain>
    </source>
</reference>
<dbReference type="PANTHER" id="PTHR12215:SF10">
    <property type="entry name" value="L-AMINOADIPATE-SEMIALDEHYDE DEHYDROGENASE-PHOSPHOPANTETHEINYL TRANSFERASE"/>
    <property type="match status" value="1"/>
</dbReference>
<reference evidence="5" key="1">
    <citation type="submission" date="2019-09" db="EMBL/GenBank/DDBJ databases">
        <title>Antimicrobial potential of Antarctic Bacteria.</title>
        <authorList>
            <person name="Benaud N."/>
            <person name="Edwards R.J."/>
            <person name="Ferrari B.C."/>
        </authorList>
    </citation>
    <scope>NUCLEOTIDE SEQUENCE [LARGE SCALE GENOMIC DNA]</scope>
    <source>
        <strain evidence="5">SPB151</strain>
    </source>
</reference>
<name>A0A7G6X5K3_9ACTN</name>
<evidence type="ECO:0000259" key="3">
    <source>
        <dbReference type="Pfam" id="PF01648"/>
    </source>
</evidence>
<dbReference type="Pfam" id="PF01648">
    <property type="entry name" value="ACPS"/>
    <property type="match status" value="1"/>
</dbReference>
<dbReference type="GO" id="GO:0019878">
    <property type="term" value="P:lysine biosynthetic process via aminoadipic acid"/>
    <property type="evidence" value="ECO:0007669"/>
    <property type="project" value="TreeGrafter"/>
</dbReference>
<evidence type="ECO:0000256" key="1">
    <source>
        <dbReference type="ARBA" id="ARBA00010990"/>
    </source>
</evidence>
<dbReference type="AlphaFoldDB" id="A0A7G6X5K3"/>
<dbReference type="Gene3D" id="3.90.470.20">
    <property type="entry name" value="4'-phosphopantetheinyl transferase domain"/>
    <property type="match status" value="1"/>
</dbReference>
<dbReference type="GO" id="GO:0005829">
    <property type="term" value="C:cytosol"/>
    <property type="evidence" value="ECO:0007669"/>
    <property type="project" value="TreeGrafter"/>
</dbReference>
<proteinExistence type="inferred from homology"/>
<gene>
    <name evidence="4" type="ORF">F1D05_30860</name>
</gene>
<dbReference type="Proteomes" id="UP000515563">
    <property type="component" value="Chromosome"/>
</dbReference>
<dbReference type="InterPro" id="IPR037143">
    <property type="entry name" value="4-PPantetheinyl_Trfase_dom_sf"/>
</dbReference>
<dbReference type="SUPFAM" id="SSF56214">
    <property type="entry name" value="4'-phosphopantetheinyl transferase"/>
    <property type="match status" value="2"/>
</dbReference>
<sequence>MTVYTHGFPPPPTSGAVHLFRGRAPTEPDAADLAVLDAAELERFARMVPSAGAQFAGSRAAVRRILAAYVRETPGRLGFGRRICPGCGSPDHGPPELIKPRTGLAFSLSRSDYDWLLAVTKDRLVGVDIEGAAAVDFDRVAPMVMTPAELAALRAEPDAQARKALFLRCWTRKEAVLKASGIGLMAPLREIDVQPASNGLVTVSHEAIVGASAWSVQDLSAGSRCVAALALQAGLPPVEISWPAIDWQQLAVGVS</sequence>
<accession>A0A7G6X5K3</accession>
<dbReference type="RefSeq" id="WP_185443924.1">
    <property type="nucleotide sequence ID" value="NZ_CP043661.1"/>
</dbReference>
<dbReference type="EMBL" id="CP043661">
    <property type="protein sequence ID" value="QNE21518.1"/>
    <property type="molecule type" value="Genomic_DNA"/>
</dbReference>
<dbReference type="GO" id="GO:0000287">
    <property type="term" value="F:magnesium ion binding"/>
    <property type="evidence" value="ECO:0007669"/>
    <property type="project" value="InterPro"/>
</dbReference>
<organism evidence="4 5">
    <name type="scientific">Kribbella qitaiheensis</name>
    <dbReference type="NCBI Taxonomy" id="1544730"/>
    <lineage>
        <taxon>Bacteria</taxon>
        <taxon>Bacillati</taxon>
        <taxon>Actinomycetota</taxon>
        <taxon>Actinomycetes</taxon>
        <taxon>Propionibacteriales</taxon>
        <taxon>Kribbellaceae</taxon>
        <taxon>Kribbella</taxon>
    </lineage>
</organism>
<dbReference type="InterPro" id="IPR008278">
    <property type="entry name" value="4-PPantetheinyl_Trfase_dom"/>
</dbReference>
<dbReference type="GO" id="GO:0008897">
    <property type="term" value="F:holo-[acyl-carrier-protein] synthase activity"/>
    <property type="evidence" value="ECO:0007669"/>
    <property type="project" value="InterPro"/>
</dbReference>
<feature type="domain" description="4'-phosphopantetheinyl transferase" evidence="3">
    <location>
        <begin position="125"/>
        <end position="226"/>
    </location>
</feature>